<dbReference type="GO" id="GO:0007165">
    <property type="term" value="P:signal transduction"/>
    <property type="evidence" value="ECO:0007669"/>
    <property type="project" value="InterPro"/>
</dbReference>
<dbReference type="SMART" id="SM00324">
    <property type="entry name" value="RhoGAP"/>
    <property type="match status" value="1"/>
</dbReference>
<dbReference type="SUPFAM" id="SSF50729">
    <property type="entry name" value="PH domain-like"/>
    <property type="match status" value="1"/>
</dbReference>
<feature type="domain" description="Rho-GAP" evidence="5">
    <location>
        <begin position="598"/>
        <end position="781"/>
    </location>
</feature>
<keyword evidence="7" id="KW-1185">Reference proteome</keyword>
<dbReference type="EMBL" id="NDIQ01000021">
    <property type="protein sequence ID" value="PRT55269.1"/>
    <property type="molecule type" value="Genomic_DNA"/>
</dbReference>
<name>A0A2T0FJW9_9ASCO</name>
<organism evidence="6 7">
    <name type="scientific">Wickerhamiella sorbophila</name>
    <dbReference type="NCBI Taxonomy" id="45607"/>
    <lineage>
        <taxon>Eukaryota</taxon>
        <taxon>Fungi</taxon>
        <taxon>Dikarya</taxon>
        <taxon>Ascomycota</taxon>
        <taxon>Saccharomycotina</taxon>
        <taxon>Dipodascomycetes</taxon>
        <taxon>Dipodascales</taxon>
        <taxon>Trichomonascaceae</taxon>
        <taxon>Wickerhamiella</taxon>
    </lineage>
</organism>
<dbReference type="SUPFAM" id="SSF64268">
    <property type="entry name" value="PX domain"/>
    <property type="match status" value="1"/>
</dbReference>
<dbReference type="InterPro" id="IPR001683">
    <property type="entry name" value="PX_dom"/>
</dbReference>
<feature type="compositionally biased region" description="Polar residues" evidence="3">
    <location>
        <begin position="576"/>
        <end position="591"/>
    </location>
</feature>
<dbReference type="AlphaFoldDB" id="A0A2T0FJW9"/>
<gene>
    <name evidence="6" type="ORF">B9G98_02889</name>
</gene>
<dbReference type="PROSITE" id="PS50238">
    <property type="entry name" value="RHOGAP"/>
    <property type="match status" value="1"/>
</dbReference>
<feature type="domain" description="PH" evidence="4">
    <location>
        <begin position="400"/>
        <end position="498"/>
    </location>
</feature>
<dbReference type="InterPro" id="IPR050729">
    <property type="entry name" value="Rho-GAP"/>
</dbReference>
<evidence type="ECO:0000256" key="3">
    <source>
        <dbReference type="SAM" id="MobiDB-lite"/>
    </source>
</evidence>
<dbReference type="GeneID" id="36516637"/>
<dbReference type="Pfam" id="PF00169">
    <property type="entry name" value="PH"/>
    <property type="match status" value="1"/>
</dbReference>
<feature type="compositionally biased region" description="Polar residues" evidence="3">
    <location>
        <begin position="203"/>
        <end position="223"/>
    </location>
</feature>
<comment type="caution">
    <text evidence="6">The sequence shown here is derived from an EMBL/GenBank/DDBJ whole genome shotgun (WGS) entry which is preliminary data.</text>
</comment>
<dbReference type="InterPro" id="IPR036871">
    <property type="entry name" value="PX_dom_sf"/>
</dbReference>
<evidence type="ECO:0000259" key="4">
    <source>
        <dbReference type="PROSITE" id="PS50003"/>
    </source>
</evidence>
<evidence type="ECO:0000313" key="6">
    <source>
        <dbReference type="EMBL" id="PRT55269.1"/>
    </source>
</evidence>
<dbReference type="OrthoDB" id="185175at2759"/>
<dbReference type="STRING" id="45607.A0A2T0FJW9"/>
<feature type="region of interest" description="Disordered" evidence="3">
    <location>
        <begin position="168"/>
        <end position="240"/>
    </location>
</feature>
<dbReference type="PANTHER" id="PTHR23176:SF129">
    <property type="entry name" value="RHO GTPASE ACTIVATING PROTEIN AT 16F, ISOFORM E-RELATED"/>
    <property type="match status" value="1"/>
</dbReference>
<sequence length="781" mass="86620">MLSAHAPPAQVRSQDWQVQLEDLVASCRDGLEAAKQRHSKLLQELSAEETLLADLQDRMDQAEEMLLDMRYLIKSSPAAADPNIFQRDVGVLNATMRSPHPTPPDEAGPLSPESDRGKFRFKEEESSQPPVNRSILYEIASQPLKEPINPIGQSTTNNSDLFQKPVATAESDQGVSQRFNSFNPPRPQDAQPSGAVPARSMKRSQTLPQLATSSSKSRSSFNETPEGPASPGSYLQSSKVPLTRTVSTMSTTSEMSQVSASHPLLERLTEVVTEVEYGLIGKLPAHMRTRGDPVVVLKLSEGETVWHVCKSYTQLVKLEKLLRPFCKQLGLSLPCFPDRGMFTNQTPANVDQRNDMLTAFISEFRKVAHAEALTGVSLPIKQRQVVGAFMLSDVVELSASKNPKGYLLRKSRFGNWKLRYYVVNGSFLDVYETIESPPVESIRIKGSTVRFVEPPLIGNTDERNTFEILDARKKRSLFCADCPATREKWVHTLADLSTAPLVRPSTLPIPLLFTRSNSLPPALRLNRTIQHIRRPSNAESSLMFTESDDAENNSHVSNLSAHRNFSDSMGLPQPHSPSWRSVSSGKYDSSQPRRVFGASLESTMKVATRTYQGCELPAILVRCLEILNTNDALNEEGLFRITGAQSKLDKLEAAFEKKGDLDLKAACDDVHVVATLLKRYLRSLPDSFLPGADDTSLRNFVGLDGPARVAYAAQTVQRLPELHYNVLVSVIALLVRVTKHEHSNKMTSRNVSIVLSPSLNVPSEVSLIWIENFSAIFKLQQ</sequence>
<dbReference type="GO" id="GO:0005933">
    <property type="term" value="C:cellular bud"/>
    <property type="evidence" value="ECO:0007669"/>
    <property type="project" value="UniProtKB-ARBA"/>
</dbReference>
<feature type="compositionally biased region" description="Basic and acidic residues" evidence="3">
    <location>
        <begin position="113"/>
        <end position="125"/>
    </location>
</feature>
<dbReference type="InterPro" id="IPR011993">
    <property type="entry name" value="PH-like_dom_sf"/>
</dbReference>
<evidence type="ECO:0000313" key="7">
    <source>
        <dbReference type="Proteomes" id="UP000238350"/>
    </source>
</evidence>
<dbReference type="InterPro" id="IPR000198">
    <property type="entry name" value="RhoGAP_dom"/>
</dbReference>
<protein>
    <submittedName>
        <fullName evidence="6">Putative Rho-type GTPase-activating protein 2</fullName>
    </submittedName>
</protein>
<evidence type="ECO:0000259" key="5">
    <source>
        <dbReference type="PROSITE" id="PS50238"/>
    </source>
</evidence>
<dbReference type="Proteomes" id="UP000238350">
    <property type="component" value="Unassembled WGS sequence"/>
</dbReference>
<dbReference type="PANTHER" id="PTHR23176">
    <property type="entry name" value="RHO/RAC/CDC GTPASE-ACTIVATING PROTEIN"/>
    <property type="match status" value="1"/>
</dbReference>
<evidence type="ECO:0000256" key="1">
    <source>
        <dbReference type="ARBA" id="ARBA00022468"/>
    </source>
</evidence>
<feature type="coiled-coil region" evidence="2">
    <location>
        <begin position="28"/>
        <end position="72"/>
    </location>
</feature>
<dbReference type="GO" id="GO:0035091">
    <property type="term" value="F:phosphatidylinositol binding"/>
    <property type="evidence" value="ECO:0007669"/>
    <property type="project" value="InterPro"/>
</dbReference>
<dbReference type="Gene3D" id="2.30.29.30">
    <property type="entry name" value="Pleckstrin-homology domain (PH domain)/Phosphotyrosine-binding domain (PTB)"/>
    <property type="match status" value="1"/>
</dbReference>
<proteinExistence type="predicted"/>
<evidence type="ECO:0000256" key="2">
    <source>
        <dbReference type="SAM" id="Coils"/>
    </source>
</evidence>
<reference evidence="6 7" key="1">
    <citation type="submission" date="2017-04" db="EMBL/GenBank/DDBJ databases">
        <title>Genome sequencing of [Candida] sorbophila.</title>
        <authorList>
            <person name="Ahn J.O."/>
        </authorList>
    </citation>
    <scope>NUCLEOTIDE SEQUENCE [LARGE SCALE GENOMIC DNA]</scope>
    <source>
        <strain evidence="6 7">DS02</strain>
    </source>
</reference>
<dbReference type="PROSITE" id="PS50003">
    <property type="entry name" value="PH_DOMAIN"/>
    <property type="match status" value="1"/>
</dbReference>
<dbReference type="RefSeq" id="XP_024665214.1">
    <property type="nucleotide sequence ID" value="XM_024809446.1"/>
</dbReference>
<keyword evidence="1" id="KW-0343">GTPase activation</keyword>
<dbReference type="Gene3D" id="3.30.1520.10">
    <property type="entry name" value="Phox-like domain"/>
    <property type="match status" value="1"/>
</dbReference>
<dbReference type="InterPro" id="IPR001849">
    <property type="entry name" value="PH_domain"/>
</dbReference>
<feature type="region of interest" description="Disordered" evidence="3">
    <location>
        <begin position="562"/>
        <end position="591"/>
    </location>
</feature>
<dbReference type="SMART" id="SM00233">
    <property type="entry name" value="PH"/>
    <property type="match status" value="1"/>
</dbReference>
<accession>A0A2T0FJW9</accession>
<dbReference type="Pfam" id="PF00620">
    <property type="entry name" value="RhoGAP"/>
    <property type="match status" value="1"/>
</dbReference>
<dbReference type="SUPFAM" id="SSF48350">
    <property type="entry name" value="GTPase activation domain, GAP"/>
    <property type="match status" value="1"/>
</dbReference>
<feature type="region of interest" description="Disordered" evidence="3">
    <location>
        <begin position="94"/>
        <end position="133"/>
    </location>
</feature>
<dbReference type="GO" id="GO:0005938">
    <property type="term" value="C:cell cortex"/>
    <property type="evidence" value="ECO:0007669"/>
    <property type="project" value="UniProtKB-ARBA"/>
</dbReference>
<keyword evidence="2" id="KW-0175">Coiled coil</keyword>
<dbReference type="InterPro" id="IPR008936">
    <property type="entry name" value="Rho_GTPase_activation_prot"/>
</dbReference>
<dbReference type="Pfam" id="PF00787">
    <property type="entry name" value="PX"/>
    <property type="match status" value="1"/>
</dbReference>
<feature type="compositionally biased region" description="Polar residues" evidence="3">
    <location>
        <begin position="170"/>
        <end position="183"/>
    </location>
</feature>
<dbReference type="Gene3D" id="1.10.555.10">
    <property type="entry name" value="Rho GTPase activation protein"/>
    <property type="match status" value="1"/>
</dbReference>
<dbReference type="GO" id="GO:0005096">
    <property type="term" value="F:GTPase activator activity"/>
    <property type="evidence" value="ECO:0007669"/>
    <property type="project" value="UniProtKB-KW"/>
</dbReference>